<feature type="transmembrane region" description="Helical" evidence="1">
    <location>
        <begin position="12"/>
        <end position="33"/>
    </location>
</feature>
<keyword evidence="1" id="KW-0472">Membrane</keyword>
<reference evidence="2" key="1">
    <citation type="submission" date="2021-02" db="EMBL/GenBank/DDBJ databases">
        <title>Psilocybe cubensis genome.</title>
        <authorList>
            <person name="Mckernan K.J."/>
            <person name="Crawford S."/>
            <person name="Trippe A."/>
            <person name="Kane L.T."/>
            <person name="Mclaughlin S."/>
        </authorList>
    </citation>
    <scope>NUCLEOTIDE SEQUENCE [LARGE SCALE GENOMIC DNA]</scope>
    <source>
        <strain evidence="2">MGC-MH-2018</strain>
    </source>
</reference>
<evidence type="ECO:0000256" key="1">
    <source>
        <dbReference type="SAM" id="Phobius"/>
    </source>
</evidence>
<keyword evidence="1" id="KW-1133">Transmembrane helix</keyword>
<dbReference type="AlphaFoldDB" id="A0A8H8CEH0"/>
<evidence type="ECO:0000313" key="2">
    <source>
        <dbReference type="EMBL" id="KAG5161960.1"/>
    </source>
</evidence>
<sequence>MSFVKDSWVPAFYTIASVFSEVLYNIQVVLVIVPDRTVGNSERNSASSRHCTADILDPMIFTQSTCDGDWGRRTPSVGVAREDVATNELEVSSPSSL</sequence>
<keyword evidence="1" id="KW-0812">Transmembrane</keyword>
<proteinExistence type="predicted"/>
<protein>
    <submittedName>
        <fullName evidence="2">Uncharacterized protein</fullName>
    </submittedName>
</protein>
<organism evidence="2">
    <name type="scientific">Psilocybe cubensis</name>
    <name type="common">Psychedelic mushroom</name>
    <name type="synonym">Stropharia cubensis</name>
    <dbReference type="NCBI Taxonomy" id="181762"/>
    <lineage>
        <taxon>Eukaryota</taxon>
        <taxon>Fungi</taxon>
        <taxon>Dikarya</taxon>
        <taxon>Basidiomycota</taxon>
        <taxon>Agaricomycotina</taxon>
        <taxon>Agaricomycetes</taxon>
        <taxon>Agaricomycetidae</taxon>
        <taxon>Agaricales</taxon>
        <taxon>Agaricineae</taxon>
        <taxon>Strophariaceae</taxon>
        <taxon>Psilocybe</taxon>
    </lineage>
</organism>
<comment type="caution">
    <text evidence="2">The sequence shown here is derived from an EMBL/GenBank/DDBJ whole genome shotgun (WGS) entry which is preliminary data.</text>
</comment>
<name>A0A8H8CEH0_PSICU</name>
<accession>A0A8H8CEH0</accession>
<gene>
    <name evidence="2" type="ORF">JR316_013094</name>
</gene>
<dbReference type="EMBL" id="JAFIQS010000022">
    <property type="protein sequence ID" value="KAG5161960.1"/>
    <property type="molecule type" value="Genomic_DNA"/>
</dbReference>